<dbReference type="Proteomes" id="UP000255265">
    <property type="component" value="Unassembled WGS sequence"/>
</dbReference>
<protein>
    <submittedName>
        <fullName evidence="2">Uncharacterized protein</fullName>
    </submittedName>
</protein>
<comment type="caution">
    <text evidence="2">The sequence shown here is derived from an EMBL/GenBank/DDBJ whole genome shotgun (WGS) entry which is preliminary data.</text>
</comment>
<keyword evidence="1" id="KW-0472">Membrane</keyword>
<name>A0A370FDM2_9BURK</name>
<evidence type="ECO:0000313" key="3">
    <source>
        <dbReference type="Proteomes" id="UP000255265"/>
    </source>
</evidence>
<dbReference type="EMBL" id="QQAV01000008">
    <property type="protein sequence ID" value="RDI21892.1"/>
    <property type="molecule type" value="Genomic_DNA"/>
</dbReference>
<reference evidence="2 3" key="1">
    <citation type="submission" date="2018-07" db="EMBL/GenBank/DDBJ databases">
        <title>Genomic Encyclopedia of Type Strains, Phase IV (KMG-IV): sequencing the most valuable type-strain genomes for metagenomic binning, comparative biology and taxonomic classification.</title>
        <authorList>
            <person name="Goeker M."/>
        </authorList>
    </citation>
    <scope>NUCLEOTIDE SEQUENCE [LARGE SCALE GENOMIC DNA]</scope>
    <source>
        <strain evidence="2 3">DSM 21352</strain>
    </source>
</reference>
<feature type="transmembrane region" description="Helical" evidence="1">
    <location>
        <begin position="12"/>
        <end position="36"/>
    </location>
</feature>
<evidence type="ECO:0000256" key="1">
    <source>
        <dbReference type="SAM" id="Phobius"/>
    </source>
</evidence>
<keyword evidence="1" id="KW-0812">Transmembrane</keyword>
<gene>
    <name evidence="2" type="ORF">DFR41_10816</name>
</gene>
<organism evidence="2 3">
    <name type="scientific">Pseudacidovorax intermedius</name>
    <dbReference type="NCBI Taxonomy" id="433924"/>
    <lineage>
        <taxon>Bacteria</taxon>
        <taxon>Pseudomonadati</taxon>
        <taxon>Pseudomonadota</taxon>
        <taxon>Betaproteobacteria</taxon>
        <taxon>Burkholderiales</taxon>
        <taxon>Comamonadaceae</taxon>
        <taxon>Pseudacidovorax</taxon>
    </lineage>
</organism>
<sequence length="373" mass="39055">MRSLFFGYRRAAQAGVSILEVTVGLALLGVLTVAAVRLQERAAQTNTAQLESDLVERADGSILAYLVRNARLPCPSPSNSGLEDCGSGSGYVPWKTIGLPDASAAALTYKVGGGGRHMREPEPVDVFELEGRSFSSVQFSGGDKIIQRCAALGRSNASDASIAYEIHSPLKSDQDPASAEPASNSAIGAVRTASNLWQTLHCGALVGSAARAHKTTAVAAQMMHIAATQQREMAEIRNEAAISATVYAGLNLATQTLRMPAKFIAADMPCVNLQSAVTDAAAGTADELQVTALANAAIFCGAGVVDLLVHVGYLVNRALLLDMAVEKLTGSNAVALQGRRDEDDRLSALAPRVRDRANESLVQGLFLSPVSNP</sequence>
<dbReference type="RefSeq" id="WP_147284390.1">
    <property type="nucleotide sequence ID" value="NZ_QQAV01000008.1"/>
</dbReference>
<accession>A0A370FDM2</accession>
<keyword evidence="1" id="KW-1133">Transmembrane helix</keyword>
<proteinExistence type="predicted"/>
<dbReference type="AlphaFoldDB" id="A0A370FDM2"/>
<keyword evidence="3" id="KW-1185">Reference proteome</keyword>
<dbReference type="OrthoDB" id="6038212at2"/>
<evidence type="ECO:0000313" key="2">
    <source>
        <dbReference type="EMBL" id="RDI21892.1"/>
    </source>
</evidence>